<organism evidence="10 11">
    <name type="scientific">Discina gigas</name>
    <dbReference type="NCBI Taxonomy" id="1032678"/>
    <lineage>
        <taxon>Eukaryota</taxon>
        <taxon>Fungi</taxon>
        <taxon>Dikarya</taxon>
        <taxon>Ascomycota</taxon>
        <taxon>Pezizomycotina</taxon>
        <taxon>Pezizomycetes</taxon>
        <taxon>Pezizales</taxon>
        <taxon>Discinaceae</taxon>
        <taxon>Discina</taxon>
    </lineage>
</organism>
<evidence type="ECO:0000256" key="1">
    <source>
        <dbReference type="ARBA" id="ARBA00004477"/>
    </source>
</evidence>
<gene>
    <name evidence="10" type="ORF">Q9L58_009132</name>
</gene>
<evidence type="ECO:0000256" key="3">
    <source>
        <dbReference type="ARBA" id="ARBA00017057"/>
    </source>
</evidence>
<feature type="transmembrane region" description="Helical" evidence="9">
    <location>
        <begin position="41"/>
        <end position="59"/>
    </location>
</feature>
<evidence type="ECO:0000256" key="7">
    <source>
        <dbReference type="ARBA" id="ARBA00023136"/>
    </source>
</evidence>
<evidence type="ECO:0000256" key="5">
    <source>
        <dbReference type="ARBA" id="ARBA00022824"/>
    </source>
</evidence>
<comment type="similarity">
    <text evidence="2">Belongs to the SPCS2 family.</text>
</comment>
<dbReference type="PANTHER" id="PTHR13085:SF0">
    <property type="entry name" value="SIGNAL PEPTIDASE COMPLEX SUBUNIT 2"/>
    <property type="match status" value="1"/>
</dbReference>
<keyword evidence="7 9" id="KW-0472">Membrane</keyword>
<reference evidence="10 11" key="1">
    <citation type="submission" date="2024-02" db="EMBL/GenBank/DDBJ databases">
        <title>Discinaceae phylogenomics.</title>
        <authorList>
            <person name="Dirks A.C."/>
            <person name="James T.Y."/>
        </authorList>
    </citation>
    <scope>NUCLEOTIDE SEQUENCE [LARGE SCALE GENOMIC DNA]</scope>
    <source>
        <strain evidence="10 11">ACD0624</strain>
    </source>
</reference>
<dbReference type="PANTHER" id="PTHR13085">
    <property type="entry name" value="MICROSOMAL SIGNAL PEPTIDASE 25 KDA SUBUNIT"/>
    <property type="match status" value="1"/>
</dbReference>
<evidence type="ECO:0000313" key="10">
    <source>
        <dbReference type="EMBL" id="KAL0632006.1"/>
    </source>
</evidence>
<evidence type="ECO:0000256" key="2">
    <source>
        <dbReference type="ARBA" id="ARBA00007324"/>
    </source>
</evidence>
<name>A0ABR3G8U8_9PEZI</name>
<keyword evidence="5" id="KW-0256">Endoplasmic reticulum</keyword>
<comment type="caution">
    <text evidence="10">The sequence shown here is derived from an EMBL/GenBank/DDBJ whole genome shotgun (WGS) entry which is preliminary data.</text>
</comment>
<dbReference type="InterPro" id="IPR009582">
    <property type="entry name" value="Spc2/SPCS2"/>
</dbReference>
<evidence type="ECO:0000256" key="8">
    <source>
        <dbReference type="ARBA" id="ARBA00045608"/>
    </source>
</evidence>
<evidence type="ECO:0000313" key="11">
    <source>
        <dbReference type="Proteomes" id="UP001447188"/>
    </source>
</evidence>
<comment type="function">
    <text evidence="8">Component of the signal peptidase complex (SPC) which catalyzes the cleavage of N-terminal signal sequences from nascent proteins as they are translocated into the lumen of the endoplasmic reticulum. Enhances the enzymatic activity of SPC and facilitates the interactions between different components of the translocation site.</text>
</comment>
<keyword evidence="4 9" id="KW-0812">Transmembrane</keyword>
<dbReference type="Proteomes" id="UP001447188">
    <property type="component" value="Unassembled WGS sequence"/>
</dbReference>
<protein>
    <recommendedName>
        <fullName evidence="3">Signal peptidase complex subunit 2</fullName>
    </recommendedName>
</protein>
<accession>A0ABR3G8U8</accession>
<feature type="transmembrane region" description="Helical" evidence="9">
    <location>
        <begin position="71"/>
        <end position="93"/>
    </location>
</feature>
<keyword evidence="11" id="KW-1185">Reference proteome</keyword>
<evidence type="ECO:0000256" key="6">
    <source>
        <dbReference type="ARBA" id="ARBA00022989"/>
    </source>
</evidence>
<dbReference type="EMBL" id="JBBBZM010000194">
    <property type="protein sequence ID" value="KAL0632006.1"/>
    <property type="molecule type" value="Genomic_DNA"/>
</dbReference>
<sequence length="189" mass="21301">MAERPKVNLNALSELKNTTDDMIAPYLKSLGFKQSHTLMDVRLAFGFTACTIAGLTFYYDWTAGFEAAKFWTLYAVVAYFILNTALTFWMMFVEGRKVYVGERNGVRITLSSHTEKHSPFYHLKVVTSKPGTAPLTANEKISFTNWFDQKGYFVEKPFKAFLQNTIPALAAKTPEAIALKSENKSAKKA</sequence>
<evidence type="ECO:0000256" key="9">
    <source>
        <dbReference type="SAM" id="Phobius"/>
    </source>
</evidence>
<keyword evidence="6 9" id="KW-1133">Transmembrane helix</keyword>
<proteinExistence type="inferred from homology"/>
<evidence type="ECO:0000256" key="4">
    <source>
        <dbReference type="ARBA" id="ARBA00022692"/>
    </source>
</evidence>
<comment type="subcellular location">
    <subcellularLocation>
        <location evidence="1">Endoplasmic reticulum membrane</location>
        <topology evidence="1">Multi-pass membrane protein</topology>
    </subcellularLocation>
</comment>
<dbReference type="Pfam" id="PF06703">
    <property type="entry name" value="SPC25"/>
    <property type="match status" value="1"/>
</dbReference>